<evidence type="ECO:0000256" key="3">
    <source>
        <dbReference type="ARBA" id="ARBA00022692"/>
    </source>
</evidence>
<dbReference type="InterPro" id="IPR007248">
    <property type="entry name" value="Mpv17_PMP22"/>
</dbReference>
<protein>
    <submittedName>
        <fullName evidence="7">Peroxisomal membrane protein 2</fullName>
    </submittedName>
</protein>
<keyword evidence="5 6" id="KW-0472">Membrane</keyword>
<keyword evidence="3 6" id="KW-0812">Transmembrane</keyword>
<dbReference type="OMA" id="QHSVFAY"/>
<evidence type="ECO:0000256" key="1">
    <source>
        <dbReference type="ARBA" id="ARBA00004141"/>
    </source>
</evidence>
<comment type="similarity">
    <text evidence="2 6">Belongs to the peroxisomal membrane protein PXMP2/4 family.</text>
</comment>
<comment type="subcellular location">
    <subcellularLocation>
        <location evidence="1">Membrane</location>
        <topology evidence="1">Multi-pass membrane protein</topology>
    </subcellularLocation>
</comment>
<accession>A0A154PN13</accession>
<dbReference type="STRING" id="178035.A0A154PN13"/>
<keyword evidence="4 6" id="KW-1133">Transmembrane helix</keyword>
<dbReference type="Proteomes" id="UP000076502">
    <property type="component" value="Unassembled WGS sequence"/>
</dbReference>
<evidence type="ECO:0000256" key="2">
    <source>
        <dbReference type="ARBA" id="ARBA00006824"/>
    </source>
</evidence>
<gene>
    <name evidence="7" type="ORF">WN55_05577</name>
</gene>
<organism evidence="7 8">
    <name type="scientific">Dufourea novaeangliae</name>
    <name type="common">Sweat bee</name>
    <dbReference type="NCBI Taxonomy" id="178035"/>
    <lineage>
        <taxon>Eukaryota</taxon>
        <taxon>Metazoa</taxon>
        <taxon>Ecdysozoa</taxon>
        <taxon>Arthropoda</taxon>
        <taxon>Hexapoda</taxon>
        <taxon>Insecta</taxon>
        <taxon>Pterygota</taxon>
        <taxon>Neoptera</taxon>
        <taxon>Endopterygota</taxon>
        <taxon>Hymenoptera</taxon>
        <taxon>Apocrita</taxon>
        <taxon>Aculeata</taxon>
        <taxon>Apoidea</taxon>
        <taxon>Anthophila</taxon>
        <taxon>Halictidae</taxon>
        <taxon>Rophitinae</taxon>
        <taxon>Dufourea</taxon>
    </lineage>
</organism>
<name>A0A154PN13_DUFNO</name>
<evidence type="ECO:0000313" key="8">
    <source>
        <dbReference type="Proteomes" id="UP000076502"/>
    </source>
</evidence>
<dbReference type="AlphaFoldDB" id="A0A154PN13"/>
<feature type="transmembrane region" description="Helical" evidence="6">
    <location>
        <begin position="158"/>
        <end position="176"/>
    </location>
</feature>
<dbReference type="Pfam" id="PF04117">
    <property type="entry name" value="Mpv17_PMP22"/>
    <property type="match status" value="1"/>
</dbReference>
<feature type="transmembrane region" description="Helical" evidence="6">
    <location>
        <begin position="58"/>
        <end position="77"/>
    </location>
</feature>
<keyword evidence="8" id="KW-1185">Reference proteome</keyword>
<sequence>MVLSKMTNVMFQLTSSYLEQLFTSPVKTKAISSCIINSLGNLLAQKISGAKTINRESLLAFAMFGLIIGGPVPHYFHSLVHPFVKNPLMVLLIERCLYTPCFQVLTLYMLAVFEGNTHNDACIRVKKLYLPVLLANMKYLTLLQYLNLNYVSPMIRDLVVNMISFFWIVYLALQWSKEAKSKQAQK</sequence>
<dbReference type="GO" id="GO:0005778">
    <property type="term" value="C:peroxisomal membrane"/>
    <property type="evidence" value="ECO:0007669"/>
    <property type="project" value="TreeGrafter"/>
</dbReference>
<proteinExistence type="inferred from homology"/>
<evidence type="ECO:0000313" key="7">
    <source>
        <dbReference type="EMBL" id="KZC13271.1"/>
    </source>
</evidence>
<dbReference type="EMBL" id="KQ434998">
    <property type="protein sequence ID" value="KZC13271.1"/>
    <property type="molecule type" value="Genomic_DNA"/>
</dbReference>
<feature type="transmembrane region" description="Helical" evidence="6">
    <location>
        <begin position="128"/>
        <end position="146"/>
    </location>
</feature>
<dbReference type="OrthoDB" id="860at2759"/>
<evidence type="ECO:0000256" key="4">
    <source>
        <dbReference type="ARBA" id="ARBA00022989"/>
    </source>
</evidence>
<dbReference type="PANTHER" id="PTHR11266:SF80">
    <property type="entry name" value="PEROXISOMAL MEMBRANE PROTEIN 2"/>
    <property type="match status" value="1"/>
</dbReference>
<dbReference type="PANTHER" id="PTHR11266">
    <property type="entry name" value="PEROXISOMAL MEMBRANE PROTEIN 2, PXMP2 MPV17"/>
    <property type="match status" value="1"/>
</dbReference>
<evidence type="ECO:0000256" key="6">
    <source>
        <dbReference type="RuleBase" id="RU363053"/>
    </source>
</evidence>
<feature type="transmembrane region" description="Helical" evidence="6">
    <location>
        <begin position="97"/>
        <end position="116"/>
    </location>
</feature>
<reference evidence="7 8" key="1">
    <citation type="submission" date="2015-07" db="EMBL/GenBank/DDBJ databases">
        <title>The genome of Dufourea novaeangliae.</title>
        <authorList>
            <person name="Pan H."/>
            <person name="Kapheim K."/>
        </authorList>
    </citation>
    <scope>NUCLEOTIDE SEQUENCE [LARGE SCALE GENOMIC DNA]</scope>
    <source>
        <strain evidence="7">0120121106</strain>
        <tissue evidence="7">Whole body</tissue>
    </source>
</reference>
<evidence type="ECO:0000256" key="5">
    <source>
        <dbReference type="ARBA" id="ARBA00023136"/>
    </source>
</evidence>